<comment type="caution">
    <text evidence="1">The sequence shown here is derived from an EMBL/GenBank/DDBJ whole genome shotgun (WGS) entry which is preliminary data.</text>
</comment>
<accession>A0ABV3WTP9</accession>
<reference evidence="1 2" key="1">
    <citation type="submission" date="2024-01" db="EMBL/GenBank/DDBJ databases">
        <title>New evidence supports the origin of RcGTA from prophage.</title>
        <authorList>
            <person name="Xu Y."/>
            <person name="Liu B."/>
            <person name="Chen F."/>
        </authorList>
    </citation>
    <scope>NUCLEOTIDE SEQUENCE [LARGE SCALE GENOMIC DNA]</scope>
    <source>
        <strain evidence="1 2">CBW1107-2</strain>
    </source>
</reference>
<sequence length="64" mass="7125">MEIEMDWSNTTDCRTHAAEAGRARLAAGMRHAVRMGTVDVPYLGTQQSKANAAERYARRAGIFR</sequence>
<dbReference type="Proteomes" id="UP001559025">
    <property type="component" value="Unassembled WGS sequence"/>
</dbReference>
<organism evidence="1 2">
    <name type="scientific">Neoaquamicrobium sediminum</name>
    <dbReference type="NCBI Taxonomy" id="1849104"/>
    <lineage>
        <taxon>Bacteria</taxon>
        <taxon>Pseudomonadati</taxon>
        <taxon>Pseudomonadota</taxon>
        <taxon>Alphaproteobacteria</taxon>
        <taxon>Hyphomicrobiales</taxon>
        <taxon>Phyllobacteriaceae</taxon>
        <taxon>Neoaquamicrobium</taxon>
    </lineage>
</organism>
<keyword evidence="2" id="KW-1185">Reference proteome</keyword>
<evidence type="ECO:0000313" key="1">
    <source>
        <dbReference type="EMBL" id="MEX4007910.1"/>
    </source>
</evidence>
<dbReference type="RefSeq" id="WP_368802990.1">
    <property type="nucleotide sequence ID" value="NZ_JAZHFV010000003.1"/>
</dbReference>
<evidence type="ECO:0000313" key="2">
    <source>
        <dbReference type="Proteomes" id="UP001559025"/>
    </source>
</evidence>
<name>A0ABV3WTP9_9HYPH</name>
<dbReference type="EMBL" id="JAZHFV010000003">
    <property type="protein sequence ID" value="MEX4007910.1"/>
    <property type="molecule type" value="Genomic_DNA"/>
</dbReference>
<proteinExistence type="predicted"/>
<gene>
    <name evidence="1" type="ORF">V1479_11390</name>
</gene>
<protein>
    <submittedName>
        <fullName evidence="1">Uncharacterized protein</fullName>
    </submittedName>
</protein>